<sequence>MTDKLTKVVTASGRSAYYADQVNEKIAALEQ</sequence>
<dbReference type="EMBL" id="LAZR01062174">
    <property type="protein sequence ID" value="KKK62068.1"/>
    <property type="molecule type" value="Genomic_DNA"/>
</dbReference>
<name>A0A0F8WZI3_9ZZZZ</name>
<feature type="non-terminal residue" evidence="1">
    <location>
        <position position="31"/>
    </location>
</feature>
<gene>
    <name evidence="1" type="ORF">LCGC14_3008050</name>
</gene>
<dbReference type="AlphaFoldDB" id="A0A0F8WZI3"/>
<proteinExistence type="predicted"/>
<comment type="caution">
    <text evidence="1">The sequence shown here is derived from an EMBL/GenBank/DDBJ whole genome shotgun (WGS) entry which is preliminary data.</text>
</comment>
<organism evidence="1">
    <name type="scientific">marine sediment metagenome</name>
    <dbReference type="NCBI Taxonomy" id="412755"/>
    <lineage>
        <taxon>unclassified sequences</taxon>
        <taxon>metagenomes</taxon>
        <taxon>ecological metagenomes</taxon>
    </lineage>
</organism>
<reference evidence="1" key="1">
    <citation type="journal article" date="2015" name="Nature">
        <title>Complex archaea that bridge the gap between prokaryotes and eukaryotes.</title>
        <authorList>
            <person name="Spang A."/>
            <person name="Saw J.H."/>
            <person name="Jorgensen S.L."/>
            <person name="Zaremba-Niedzwiedzka K."/>
            <person name="Martijn J."/>
            <person name="Lind A.E."/>
            <person name="van Eijk R."/>
            <person name="Schleper C."/>
            <person name="Guy L."/>
            <person name="Ettema T.J."/>
        </authorList>
    </citation>
    <scope>NUCLEOTIDE SEQUENCE</scope>
</reference>
<protein>
    <submittedName>
        <fullName evidence="1">Uncharacterized protein</fullName>
    </submittedName>
</protein>
<accession>A0A0F8WZI3</accession>
<evidence type="ECO:0000313" key="1">
    <source>
        <dbReference type="EMBL" id="KKK62068.1"/>
    </source>
</evidence>